<dbReference type="Proteomes" id="UP000727962">
    <property type="component" value="Unassembled WGS sequence"/>
</dbReference>
<accession>A0A931PU29</accession>
<keyword evidence="1" id="KW-0812">Transmembrane</keyword>
<dbReference type="EMBL" id="JACOSL010000046">
    <property type="protein sequence ID" value="MBI1756974.1"/>
    <property type="molecule type" value="Genomic_DNA"/>
</dbReference>
<comment type="caution">
    <text evidence="2">The sequence shown here is derived from an EMBL/GenBank/DDBJ whole genome shotgun (WGS) entry which is preliminary data.</text>
</comment>
<proteinExistence type="predicted"/>
<reference evidence="2" key="1">
    <citation type="submission" date="2020-07" db="EMBL/GenBank/DDBJ databases">
        <title>Huge and variable diversity of episymbiotic CPR bacteria and DPANN archaea in groundwater ecosystems.</title>
        <authorList>
            <person name="He C.Y."/>
            <person name="Keren R."/>
            <person name="Whittaker M."/>
            <person name="Farag I.F."/>
            <person name="Doudna J."/>
            <person name="Cate J.H.D."/>
            <person name="Banfield J.F."/>
        </authorList>
    </citation>
    <scope>NUCLEOTIDE SEQUENCE</scope>
    <source>
        <strain evidence="2">NC_groundwater_17_Pr7_B-0.1um_64_12</strain>
    </source>
</reference>
<keyword evidence="1" id="KW-1133">Transmembrane helix</keyword>
<evidence type="ECO:0000256" key="1">
    <source>
        <dbReference type="SAM" id="Phobius"/>
    </source>
</evidence>
<dbReference type="AlphaFoldDB" id="A0A931PU29"/>
<evidence type="ECO:0000313" key="3">
    <source>
        <dbReference type="Proteomes" id="UP000727962"/>
    </source>
</evidence>
<protein>
    <recommendedName>
        <fullName evidence="4">HEAT repeat domain-containing protein</fullName>
    </recommendedName>
</protein>
<keyword evidence="1" id="KW-0472">Membrane</keyword>
<gene>
    <name evidence="2" type="ORF">HYR64_07705</name>
</gene>
<evidence type="ECO:0008006" key="4">
    <source>
        <dbReference type="Google" id="ProtNLM"/>
    </source>
</evidence>
<name>A0A931PU29_FIMGI</name>
<feature type="transmembrane region" description="Helical" evidence="1">
    <location>
        <begin position="17"/>
        <end position="34"/>
    </location>
</feature>
<sequence length="180" mass="20051">MSDRAIWSKLRMTTGKAVALVTAAVAIPAAYFLLSYNRKPDESRWVARRFAQNTGLSEQEFYDLDKVNAKLRAHEPLTELEWARIEAASNSKAMEFRANSLVALGGAESTPYRDRAHAIMRRLARGPTPGDRLLALSVMVRVGDPETLRLLKQARADLSSDSLAGPKVEELLRKYNAEAH</sequence>
<organism evidence="2 3">
    <name type="scientific">Fimbriimonas ginsengisoli</name>
    <dbReference type="NCBI Taxonomy" id="1005039"/>
    <lineage>
        <taxon>Bacteria</taxon>
        <taxon>Bacillati</taxon>
        <taxon>Armatimonadota</taxon>
        <taxon>Fimbriimonadia</taxon>
        <taxon>Fimbriimonadales</taxon>
        <taxon>Fimbriimonadaceae</taxon>
        <taxon>Fimbriimonas</taxon>
    </lineage>
</organism>
<evidence type="ECO:0000313" key="2">
    <source>
        <dbReference type="EMBL" id="MBI1756974.1"/>
    </source>
</evidence>